<organism evidence="8 9">
    <name type="scientific">Albugo candida</name>
    <dbReference type="NCBI Taxonomy" id="65357"/>
    <lineage>
        <taxon>Eukaryota</taxon>
        <taxon>Sar</taxon>
        <taxon>Stramenopiles</taxon>
        <taxon>Oomycota</taxon>
        <taxon>Peronosporomycetes</taxon>
        <taxon>Albuginales</taxon>
        <taxon>Albuginaceae</taxon>
        <taxon>Albugo</taxon>
    </lineage>
</organism>
<evidence type="ECO:0000259" key="6">
    <source>
        <dbReference type="PROSITE" id="PS50016"/>
    </source>
</evidence>
<evidence type="ECO:0000256" key="2">
    <source>
        <dbReference type="ARBA" id="ARBA00022771"/>
    </source>
</evidence>
<evidence type="ECO:0000313" key="9">
    <source>
        <dbReference type="Proteomes" id="UP000053237"/>
    </source>
</evidence>
<dbReference type="InterPro" id="IPR050701">
    <property type="entry name" value="Histone_Mod_Regulator"/>
</dbReference>
<keyword evidence="9" id="KW-1185">Reference proteome</keyword>
<accession>A0A024FUS8</accession>
<feature type="region of interest" description="Disordered" evidence="5">
    <location>
        <begin position="1259"/>
        <end position="1289"/>
    </location>
</feature>
<dbReference type="Proteomes" id="UP000053237">
    <property type="component" value="Unassembled WGS sequence"/>
</dbReference>
<keyword evidence="3" id="KW-0862">Zinc</keyword>
<dbReference type="PANTHER" id="PTHR13793">
    <property type="entry name" value="PHD FINGER PROTEINS"/>
    <property type="match status" value="1"/>
</dbReference>
<dbReference type="InterPro" id="IPR019786">
    <property type="entry name" value="Zinc_finger_PHD-type_CS"/>
</dbReference>
<evidence type="ECO:0000256" key="4">
    <source>
        <dbReference type="PROSITE-ProRule" id="PRU00146"/>
    </source>
</evidence>
<evidence type="ECO:0000256" key="3">
    <source>
        <dbReference type="ARBA" id="ARBA00022833"/>
    </source>
</evidence>
<dbReference type="Pfam" id="PF13771">
    <property type="entry name" value="zf-HC5HC2H"/>
    <property type="match status" value="1"/>
</dbReference>
<dbReference type="PROSITE" id="PS51805">
    <property type="entry name" value="EPHD"/>
    <property type="match status" value="1"/>
</dbReference>
<evidence type="ECO:0000256" key="1">
    <source>
        <dbReference type="ARBA" id="ARBA00022723"/>
    </source>
</evidence>
<dbReference type="Gene3D" id="3.30.40.10">
    <property type="entry name" value="Zinc/RING finger domain, C3HC4 (zinc finger)"/>
    <property type="match status" value="3"/>
</dbReference>
<dbReference type="Pfam" id="PF13832">
    <property type="entry name" value="zf-HC5HC2H_2"/>
    <property type="match status" value="2"/>
</dbReference>
<evidence type="ECO:0008006" key="10">
    <source>
        <dbReference type="Google" id="ProtNLM"/>
    </source>
</evidence>
<proteinExistence type="predicted"/>
<dbReference type="InParanoid" id="A0A024FUS8"/>
<dbReference type="PROSITE" id="PS50016">
    <property type="entry name" value="ZF_PHD_2"/>
    <property type="match status" value="1"/>
</dbReference>
<protein>
    <recommendedName>
        <fullName evidence="10">PHD-type domain-containing protein</fullName>
    </recommendedName>
</protein>
<keyword evidence="2 4" id="KW-0863">Zinc-finger</keyword>
<reference evidence="8 9" key="1">
    <citation type="submission" date="2012-05" db="EMBL/GenBank/DDBJ databases">
        <title>Recombination and specialization in a pathogen metapopulation.</title>
        <authorList>
            <person name="Gardiner A."/>
            <person name="Kemen E."/>
            <person name="Schultz-Larsen T."/>
            <person name="MacLean D."/>
            <person name="Van Oosterhout C."/>
            <person name="Jones J.D.G."/>
        </authorList>
    </citation>
    <scope>NUCLEOTIDE SEQUENCE [LARGE SCALE GENOMIC DNA]</scope>
    <source>
        <strain evidence="8 9">Ac Nc2</strain>
    </source>
</reference>
<keyword evidence="1" id="KW-0479">Metal-binding</keyword>
<evidence type="ECO:0000256" key="5">
    <source>
        <dbReference type="SAM" id="MobiDB-lite"/>
    </source>
</evidence>
<feature type="domain" description="PHD-type" evidence="7">
    <location>
        <begin position="663"/>
        <end position="823"/>
    </location>
</feature>
<evidence type="ECO:0000259" key="7">
    <source>
        <dbReference type="PROSITE" id="PS51805"/>
    </source>
</evidence>
<comment type="caution">
    <text evidence="8">The sequence shown here is derived from an EMBL/GenBank/DDBJ whole genome shotgun (WGS) entry which is preliminary data.</text>
</comment>
<dbReference type="PROSITE" id="PS01359">
    <property type="entry name" value="ZF_PHD_1"/>
    <property type="match status" value="1"/>
</dbReference>
<dbReference type="InterPro" id="IPR019787">
    <property type="entry name" value="Znf_PHD-finger"/>
</dbReference>
<dbReference type="CDD" id="cd15492">
    <property type="entry name" value="PHD_BRPF_JADE_like"/>
    <property type="match status" value="1"/>
</dbReference>
<sequence>MCAIRSPSSLVFTGYDRNNHQSYHCHVHAPEVLKQNDIVEIVDTKWRKKRQLQELLDTRRNQAGRLVDGNGKCNICNAKVGTSALVRHEVKCMLTWLTAMEMDARKKALEKTKQPPVQIPYQSSMSSLLRSETTTASIIKQSSFNPDQKILCKNSVEKKNHSLPVRRPCPKCGDLIKETYMISHLRRRCSQNPESTHCKRGRLKKSYIKRRSFSNKNGTTYRRNLVQDNALEYGSYPSTNATEEKDSLFSCDVLFSSWPGQTTGDRMDTSFFWTIVHNYFYCSTISDTQQLDRICRDFCGSQFSDLTTRPKSGDLMECKLTAVITREYGAGKRQHIQCLYLDEMIHQCDFMMRSSCVKCPEDFESRLQLEVAHEDKLARHLSIHQTIKQKNGKKIDIYGSSESERLMASPKSCLIPQAVSRPVSIQFKNRDFIVRGLLHLHLLQDKQTLSDDLPKRETVWSKYTTDSNLRVVGADLPSVINSESSTNLWTSLQLLSACPAPYTSTDVTVDELTPQINFLIENVCEQARRNRTKLQSICFRFKSVTQTQTKSQFDSEIVGSYYKELAWWKVVCKSMIAGFSLAISLRDRSLGSKNSEYLDDGTCVVCFDGQSPEANPIIFCDRCDLAVHQHCYGITKVPSNEFLCDRCKNQDGSRIPTNNAISKVFCQLCPVQDGALKQTVDGKWVHAVCALWCPGVWIGNLFSMTGINLATITSSARFIDTLAEIEAICRQSRQSLSTDEAKLECLADTAAIHRLKKGFLCIFCRISCGRTIQCSFADCRCSFHPLCAWYAGVPMFLEQSTNTVVYAGGGAGPKFSILCHDHANTVGADRQYILDQRARRRRLRIDLYYRTSSKKSRYREARQSTADQSPKETNEPALSSLSWDGIHEDTEFCTACFHYASPSTDEKYPEKVHGRQFLIRCQQCHIIIHAACAISQIGSFSDSVQSDWVCEKCKLTTGNDHAPSCIVCDESGDYMMPCVEVEVSTSWQFKERIRELLSSAGSGVRSQSADVKKLAGGIGSPIHKGEWMHVFCSKWIKARYIRRDKILFALKSFSTANHSPRCDICLRKTNQYVKCENCPKKFHPICAARQNYFVACGARNTRKVCCTSHSPNNAAFDFRRQMWITEEAVQHLHAVRYAFERGRLLIEMCRQREKQKKRIIQANLFPLLRNSIDIVITRRPCQSMKNVYAVLTGESLIEPRPVVRCHKSVVVHTKGEGKRSVRQNTSQNSGLRARKAKDTAGLAMSDLRRSTRHLEDKMKKLTPPRDTATRRMSDTLCESPQKKRQRREKSFTAAQVISAFRDFSEQELDFDEVIPQRYPELA</sequence>
<dbReference type="Pfam" id="PF13831">
    <property type="entry name" value="PHD_2"/>
    <property type="match status" value="1"/>
</dbReference>
<feature type="domain" description="PHD-type" evidence="6">
    <location>
        <begin position="600"/>
        <end position="650"/>
    </location>
</feature>
<dbReference type="PANTHER" id="PTHR13793:SF107">
    <property type="entry name" value="BROMODOMAIN-CONTAINING PROTEIN HOMOLOG"/>
    <property type="match status" value="1"/>
</dbReference>
<dbReference type="InterPro" id="IPR001965">
    <property type="entry name" value="Znf_PHD"/>
</dbReference>
<dbReference type="InterPro" id="IPR013083">
    <property type="entry name" value="Znf_RING/FYVE/PHD"/>
</dbReference>
<feature type="region of interest" description="Disordered" evidence="5">
    <location>
        <begin position="856"/>
        <end position="880"/>
    </location>
</feature>
<dbReference type="EMBL" id="CAIX01000236">
    <property type="protein sequence ID" value="CCI10399.1"/>
    <property type="molecule type" value="Genomic_DNA"/>
</dbReference>
<dbReference type="OrthoDB" id="308383at2759"/>
<dbReference type="InterPro" id="IPR011011">
    <property type="entry name" value="Znf_FYVE_PHD"/>
</dbReference>
<dbReference type="SMART" id="SM00249">
    <property type="entry name" value="PHD"/>
    <property type="match status" value="4"/>
</dbReference>
<dbReference type="GO" id="GO:0008270">
    <property type="term" value="F:zinc ion binding"/>
    <property type="evidence" value="ECO:0007669"/>
    <property type="project" value="UniProtKB-KW"/>
</dbReference>
<dbReference type="InterPro" id="IPR034732">
    <property type="entry name" value="EPHD"/>
</dbReference>
<gene>
    <name evidence="8" type="ORF">BN9_097530</name>
</gene>
<name>A0A024FUS8_9STRA</name>
<evidence type="ECO:0000313" key="8">
    <source>
        <dbReference type="EMBL" id="CCI10399.1"/>
    </source>
</evidence>
<dbReference type="STRING" id="65357.A0A024FUS8"/>
<dbReference type="GO" id="GO:0006357">
    <property type="term" value="P:regulation of transcription by RNA polymerase II"/>
    <property type="evidence" value="ECO:0007669"/>
    <property type="project" value="TreeGrafter"/>
</dbReference>
<feature type="region of interest" description="Disordered" evidence="5">
    <location>
        <begin position="1214"/>
        <end position="1240"/>
    </location>
</feature>
<dbReference type="SUPFAM" id="SSF57903">
    <property type="entry name" value="FYVE/PHD zinc finger"/>
    <property type="match status" value="1"/>
</dbReference>